<dbReference type="EMBL" id="BAOP01000023">
    <property type="protein sequence ID" value="GAC80855.1"/>
    <property type="molecule type" value="Genomic_DNA"/>
</dbReference>
<dbReference type="AlphaFoldDB" id="M3UM39"/>
<organism evidence="1 2">
    <name type="scientific">Gordonia malaquae NBRC 108250</name>
    <dbReference type="NCBI Taxonomy" id="1223542"/>
    <lineage>
        <taxon>Bacteria</taxon>
        <taxon>Bacillati</taxon>
        <taxon>Actinomycetota</taxon>
        <taxon>Actinomycetes</taxon>
        <taxon>Mycobacteriales</taxon>
        <taxon>Gordoniaceae</taxon>
        <taxon>Gordonia</taxon>
    </lineage>
</organism>
<gene>
    <name evidence="1" type="ORF">GM1_023_00140</name>
</gene>
<accession>M3UM39</accession>
<keyword evidence="2" id="KW-1185">Reference proteome</keyword>
<protein>
    <recommendedName>
        <fullName evidence="3">Helix-turn-helix domain-containing protein</fullName>
    </recommendedName>
</protein>
<sequence>MSEMTAQPKKKWASLQQYADAFGVDHSTAQRWFHAGLIPGARQVAPRRAIRVPAELVTDSASVA</sequence>
<reference evidence="1 2" key="1">
    <citation type="submission" date="2013-02" db="EMBL/GenBank/DDBJ databases">
        <title>Whole genome shotgun sequence of Gordonia malaquae NBRC 108250.</title>
        <authorList>
            <person name="Yoshida I."/>
            <person name="Hosoyama A."/>
            <person name="Tsuchikane K."/>
            <person name="Ando Y."/>
            <person name="Baba S."/>
            <person name="Ohji S."/>
            <person name="Hamada M."/>
            <person name="Tamura T."/>
            <person name="Yamazoe A."/>
            <person name="Yamazaki S."/>
            <person name="Fujita N."/>
        </authorList>
    </citation>
    <scope>NUCLEOTIDE SEQUENCE [LARGE SCALE GENOMIC DNA]</scope>
    <source>
        <strain evidence="1 2">NBRC 108250</strain>
    </source>
</reference>
<name>M3UM39_GORML</name>
<dbReference type="RefSeq" id="WP_008380161.1">
    <property type="nucleotide sequence ID" value="NZ_BAOP01000023.1"/>
</dbReference>
<comment type="caution">
    <text evidence="1">The sequence shown here is derived from an EMBL/GenBank/DDBJ whole genome shotgun (WGS) entry which is preliminary data.</text>
</comment>
<dbReference type="OrthoDB" id="9814833at2"/>
<evidence type="ECO:0000313" key="2">
    <source>
        <dbReference type="Proteomes" id="UP000035009"/>
    </source>
</evidence>
<dbReference type="STRING" id="410332.SAMN04488550_0583"/>
<proteinExistence type="predicted"/>
<evidence type="ECO:0008006" key="3">
    <source>
        <dbReference type="Google" id="ProtNLM"/>
    </source>
</evidence>
<evidence type="ECO:0000313" key="1">
    <source>
        <dbReference type="EMBL" id="GAC80855.1"/>
    </source>
</evidence>
<dbReference type="Proteomes" id="UP000035009">
    <property type="component" value="Unassembled WGS sequence"/>
</dbReference>